<feature type="compositionally biased region" description="Polar residues" evidence="1">
    <location>
        <begin position="117"/>
        <end position="126"/>
    </location>
</feature>
<dbReference type="Gene3D" id="3.30.70.260">
    <property type="match status" value="1"/>
</dbReference>
<gene>
    <name evidence="3" type="ORF">MOV08_32950</name>
</gene>
<dbReference type="InterPro" id="IPR048640">
    <property type="entry name" value="MgtC-like_C"/>
</dbReference>
<evidence type="ECO:0000313" key="3">
    <source>
        <dbReference type="EMBL" id="WEB43614.1"/>
    </source>
</evidence>
<feature type="region of interest" description="Disordered" evidence="1">
    <location>
        <begin position="111"/>
        <end position="134"/>
    </location>
</feature>
<proteinExistence type="predicted"/>
<organism evidence="3 4">
    <name type="scientific">Streptomyces yunnanensis</name>
    <dbReference type="NCBI Taxonomy" id="156453"/>
    <lineage>
        <taxon>Bacteria</taxon>
        <taxon>Bacillati</taxon>
        <taxon>Actinomycetota</taxon>
        <taxon>Actinomycetes</taxon>
        <taxon>Kitasatosporales</taxon>
        <taxon>Streptomycetaceae</taxon>
        <taxon>Streptomyces</taxon>
    </lineage>
</organism>
<reference evidence="3 4" key="1">
    <citation type="submission" date="2022-03" db="EMBL/GenBank/DDBJ databases">
        <title>Streptomyces yunnanensis P86,complete genome.</title>
        <authorList>
            <person name="Chen S."/>
            <person name="Zhang Q."/>
        </authorList>
    </citation>
    <scope>NUCLEOTIDE SEQUENCE [LARGE SCALE GENOMIC DNA]</scope>
    <source>
        <strain evidence="3 4">P86</strain>
    </source>
</reference>
<evidence type="ECO:0000313" key="4">
    <source>
        <dbReference type="Proteomes" id="UP001218629"/>
    </source>
</evidence>
<keyword evidence="4" id="KW-1185">Reference proteome</keyword>
<feature type="domain" description="MgtC-like C-terminal" evidence="2">
    <location>
        <begin position="32"/>
        <end position="106"/>
    </location>
</feature>
<dbReference type="Pfam" id="PF21770">
    <property type="entry name" value="MgtC_SapB_C"/>
    <property type="match status" value="1"/>
</dbReference>
<dbReference type="RefSeq" id="WP_275309953.1">
    <property type="nucleotide sequence ID" value="NZ_CP095749.1"/>
</dbReference>
<name>A0ABY8AF25_9ACTN</name>
<dbReference type="Proteomes" id="UP001218629">
    <property type="component" value="Chromosome"/>
</dbReference>
<evidence type="ECO:0000259" key="2">
    <source>
        <dbReference type="Pfam" id="PF21770"/>
    </source>
</evidence>
<accession>A0ABY8AF25</accession>
<protein>
    <recommendedName>
        <fullName evidence="2">MgtC-like C-terminal domain-containing protein</fullName>
    </recommendedName>
</protein>
<dbReference type="EMBL" id="CP095749">
    <property type="protein sequence ID" value="WEB43614.1"/>
    <property type="molecule type" value="Genomic_DNA"/>
</dbReference>
<evidence type="ECO:0000256" key="1">
    <source>
        <dbReference type="SAM" id="MobiDB-lite"/>
    </source>
</evidence>
<sequence>MAFVNALLLASVRQLIDRSPPSPTEPTVVATVHARCDPEAEPHIRARLSQALQAHGVGTGEPRVLAAGPDVVHLEAHFTTSGPITAPLGQLIADVWLNPAVHELHWHLDTVAPGRPTSRQPVQPTTPARRANRL</sequence>